<evidence type="ECO:0000256" key="6">
    <source>
        <dbReference type="ARBA" id="ARBA00022840"/>
    </source>
</evidence>
<feature type="compositionally biased region" description="Gly residues" evidence="8">
    <location>
        <begin position="127"/>
        <end position="146"/>
    </location>
</feature>
<gene>
    <name evidence="11" type="ORF">RMAR1173_LOCUS12742</name>
</gene>
<dbReference type="InterPro" id="IPR045270">
    <property type="entry name" value="STKc_AGC"/>
</dbReference>
<evidence type="ECO:0000313" key="11">
    <source>
        <dbReference type="EMBL" id="CAD9694233.1"/>
    </source>
</evidence>
<feature type="region of interest" description="Disordered" evidence="8">
    <location>
        <begin position="77"/>
        <end position="101"/>
    </location>
</feature>
<dbReference type="InterPro" id="IPR000961">
    <property type="entry name" value="AGC-kinase_C"/>
</dbReference>
<feature type="compositionally biased region" description="Low complexity" evidence="8">
    <location>
        <begin position="696"/>
        <end position="707"/>
    </location>
</feature>
<feature type="region of interest" description="Disordered" evidence="8">
    <location>
        <begin position="538"/>
        <end position="562"/>
    </location>
</feature>
<feature type="compositionally biased region" description="Low complexity" evidence="8">
    <location>
        <begin position="750"/>
        <end position="762"/>
    </location>
</feature>
<keyword evidence="4 7" id="KW-0547">Nucleotide-binding</keyword>
<accession>A0A7S2WLW3</accession>
<evidence type="ECO:0000256" key="4">
    <source>
        <dbReference type="ARBA" id="ARBA00022741"/>
    </source>
</evidence>
<dbReference type="EMBL" id="HBHJ01019275">
    <property type="protein sequence ID" value="CAD9694233.1"/>
    <property type="molecule type" value="Transcribed_RNA"/>
</dbReference>
<evidence type="ECO:0000256" key="7">
    <source>
        <dbReference type="PROSITE-ProRule" id="PRU10141"/>
    </source>
</evidence>
<keyword evidence="6 7" id="KW-0067">ATP-binding</keyword>
<dbReference type="Pfam" id="PF00069">
    <property type="entry name" value="Pkinase"/>
    <property type="match status" value="1"/>
</dbReference>
<dbReference type="SUPFAM" id="SSF56112">
    <property type="entry name" value="Protein kinase-like (PK-like)"/>
    <property type="match status" value="1"/>
</dbReference>
<dbReference type="PROSITE" id="PS51285">
    <property type="entry name" value="AGC_KINASE_CTER"/>
    <property type="match status" value="1"/>
</dbReference>
<dbReference type="Gene3D" id="1.10.510.10">
    <property type="entry name" value="Transferase(Phosphotransferase) domain 1"/>
    <property type="match status" value="1"/>
</dbReference>
<feature type="compositionally biased region" description="Low complexity" evidence="8">
    <location>
        <begin position="154"/>
        <end position="163"/>
    </location>
</feature>
<keyword evidence="3" id="KW-0808">Transferase</keyword>
<feature type="domain" description="AGC-kinase C-terminal" evidence="10">
    <location>
        <begin position="507"/>
        <end position="580"/>
    </location>
</feature>
<feature type="compositionally biased region" description="Gly residues" evidence="8">
    <location>
        <begin position="164"/>
        <end position="175"/>
    </location>
</feature>
<evidence type="ECO:0000256" key="3">
    <source>
        <dbReference type="ARBA" id="ARBA00022679"/>
    </source>
</evidence>
<proteinExistence type="predicted"/>
<evidence type="ECO:0000256" key="1">
    <source>
        <dbReference type="ARBA" id="ARBA00022527"/>
    </source>
</evidence>
<feature type="domain" description="Protein kinase" evidence="9">
    <location>
        <begin position="239"/>
        <end position="506"/>
    </location>
</feature>
<dbReference type="CDD" id="cd05123">
    <property type="entry name" value="STKc_AGC"/>
    <property type="match status" value="1"/>
</dbReference>
<evidence type="ECO:0000256" key="2">
    <source>
        <dbReference type="ARBA" id="ARBA00022553"/>
    </source>
</evidence>
<dbReference type="InterPro" id="IPR017892">
    <property type="entry name" value="Pkinase_C"/>
</dbReference>
<feature type="binding site" evidence="7">
    <location>
        <position position="268"/>
    </location>
    <ligand>
        <name>ATP</name>
        <dbReference type="ChEBI" id="CHEBI:30616"/>
    </ligand>
</feature>
<feature type="compositionally biased region" description="Low complexity" evidence="8">
    <location>
        <begin position="726"/>
        <end position="735"/>
    </location>
</feature>
<dbReference type="InterPro" id="IPR000719">
    <property type="entry name" value="Prot_kinase_dom"/>
</dbReference>
<evidence type="ECO:0000259" key="10">
    <source>
        <dbReference type="PROSITE" id="PS51285"/>
    </source>
</evidence>
<dbReference type="FunFam" id="1.10.510.10:FF:000008">
    <property type="entry name" value="Non-specific serine/threonine protein kinase"/>
    <property type="match status" value="1"/>
</dbReference>
<feature type="region of interest" description="Disordered" evidence="8">
    <location>
        <begin position="1"/>
        <end position="20"/>
    </location>
</feature>
<dbReference type="PROSITE" id="PS00107">
    <property type="entry name" value="PROTEIN_KINASE_ATP"/>
    <property type="match status" value="1"/>
</dbReference>
<dbReference type="PANTHER" id="PTHR24351">
    <property type="entry name" value="RIBOSOMAL PROTEIN S6 KINASE"/>
    <property type="match status" value="1"/>
</dbReference>
<feature type="region of interest" description="Disordered" evidence="8">
    <location>
        <begin position="600"/>
        <end position="838"/>
    </location>
</feature>
<dbReference type="InterPro" id="IPR017441">
    <property type="entry name" value="Protein_kinase_ATP_BS"/>
</dbReference>
<dbReference type="GO" id="GO:0005524">
    <property type="term" value="F:ATP binding"/>
    <property type="evidence" value="ECO:0007669"/>
    <property type="project" value="UniProtKB-UniRule"/>
</dbReference>
<keyword evidence="5" id="KW-0418">Kinase</keyword>
<dbReference type="InterPro" id="IPR008271">
    <property type="entry name" value="Ser/Thr_kinase_AS"/>
</dbReference>
<feature type="compositionally biased region" description="Pro residues" evidence="8">
    <location>
        <begin position="708"/>
        <end position="725"/>
    </location>
</feature>
<dbReference type="AlphaFoldDB" id="A0A7S2WLW3"/>
<feature type="compositionally biased region" description="Low complexity" evidence="8">
    <location>
        <begin position="669"/>
        <end position="681"/>
    </location>
</feature>
<dbReference type="InterPro" id="IPR011009">
    <property type="entry name" value="Kinase-like_dom_sf"/>
</dbReference>
<protein>
    <recommendedName>
        <fullName evidence="12">Protein kinase domain-containing protein</fullName>
    </recommendedName>
</protein>
<feature type="region of interest" description="Disordered" evidence="8">
    <location>
        <begin position="122"/>
        <end position="181"/>
    </location>
</feature>
<name>A0A7S2WLW3_9STRA</name>
<sequence length="838" mass="89216">MSAPWGTAAAQPGEAEPGFELDFDQMFDGEALTEAAVEAAGQAVASASADPMSAQRDWDGAESVETAVAGDSDAVTLSAGQAGRHRSRGAVQVPGSPQRRAPVTEEARLEFQAATSLELLGNSALRGGRGGRGGGGGGGGGGGSGAGLAPLPPLRLGGLAAQGLDGGSGAEGGAGEPPATISLVDGKGIASLVAPAVSLGTGSDEKGPRAVAHPTLAPTPARGRLSPASRRRLPRTEDFELLCVIGMGAFGRVLQVRNRMDQEIYAMKVISKRVLRKKNSVGNMRVERDIMTAIDHPFIVKLKCCFSSEKKLFLVMEYMPGGELFFHLRKQGLLLEKTAQFYVAEILLALEHLHQKGIIHRDLKPENVLVSQDGHACLTDFGLAKHYSSPADDEPQAARTLCGTTEYMAPEMLLRKGYGKGVDFWSLGALMYEMMTGKAPFRGKTTKDIEQKILNDKVKFPQFFRSETVSIIKGLLERNVMKRLGATKSTMFEVGGVAALKQHKFFKGVHWDRLVKKQLPPPLDIEVATAEDTSNFDTEFTGMEIPGSLSEPSSPSKSKCGSPDWNGFSWVASGFEWEPQQLDDLDEEPTDRRVDRLLEEAGLPADEDQDPTSATTPSKPRAGSATGASLLRHLLSTEDTPTAKHASQAAVSAEDPPTPLDPAAAHTTPPLQDSPDLAALPAAPPPSAPLQRSSIPQPTEPLATPATPLVPPPTPTQNPTPPTTTRPPLSSSASSSPPPPNTRAQKGTHRSQQSQRNQQGQTRGKKQKQNQGQQSQKQKGGQQKPHRQAAHKQKEQRPQQQATPAPQHKAKGRKLNGDAQTWTPNPGASAFVPSFLKS</sequence>
<keyword evidence="2" id="KW-0597">Phosphoprotein</keyword>
<dbReference type="GO" id="GO:0004674">
    <property type="term" value="F:protein serine/threonine kinase activity"/>
    <property type="evidence" value="ECO:0007669"/>
    <property type="project" value="UniProtKB-KW"/>
</dbReference>
<reference evidence="11" key="1">
    <citation type="submission" date="2021-01" db="EMBL/GenBank/DDBJ databases">
        <authorList>
            <person name="Corre E."/>
            <person name="Pelletier E."/>
            <person name="Niang G."/>
            <person name="Scheremetjew M."/>
            <person name="Finn R."/>
            <person name="Kale V."/>
            <person name="Holt S."/>
            <person name="Cochrane G."/>
            <person name="Meng A."/>
            <person name="Brown T."/>
            <person name="Cohen L."/>
        </authorList>
    </citation>
    <scope>NUCLEOTIDE SEQUENCE</scope>
    <source>
        <strain evidence="11">CCMP1243</strain>
    </source>
</reference>
<evidence type="ECO:0000259" key="9">
    <source>
        <dbReference type="PROSITE" id="PS50011"/>
    </source>
</evidence>
<dbReference type="PROSITE" id="PS50011">
    <property type="entry name" value="PROTEIN_KINASE_DOM"/>
    <property type="match status" value="1"/>
</dbReference>
<feature type="compositionally biased region" description="Low complexity" evidence="8">
    <location>
        <begin position="546"/>
        <end position="562"/>
    </location>
</feature>
<evidence type="ECO:0000256" key="8">
    <source>
        <dbReference type="SAM" id="MobiDB-lite"/>
    </source>
</evidence>
<dbReference type="SMART" id="SM00220">
    <property type="entry name" value="S_TKc"/>
    <property type="match status" value="1"/>
</dbReference>
<dbReference type="Pfam" id="PF00433">
    <property type="entry name" value="Pkinase_C"/>
    <property type="match status" value="1"/>
</dbReference>
<dbReference type="FunFam" id="3.30.200.20:FF:000042">
    <property type="entry name" value="Aurora kinase A"/>
    <property type="match status" value="1"/>
</dbReference>
<keyword evidence="1" id="KW-0723">Serine/threonine-protein kinase</keyword>
<evidence type="ECO:0008006" key="12">
    <source>
        <dbReference type="Google" id="ProtNLM"/>
    </source>
</evidence>
<dbReference type="SMART" id="SM00133">
    <property type="entry name" value="S_TK_X"/>
    <property type="match status" value="1"/>
</dbReference>
<feature type="region of interest" description="Disordered" evidence="8">
    <location>
        <begin position="200"/>
        <end position="229"/>
    </location>
</feature>
<dbReference type="PROSITE" id="PS00108">
    <property type="entry name" value="PROTEIN_KINASE_ST"/>
    <property type="match status" value="1"/>
</dbReference>
<organism evidence="11">
    <name type="scientific">Rhizochromulina marina</name>
    <dbReference type="NCBI Taxonomy" id="1034831"/>
    <lineage>
        <taxon>Eukaryota</taxon>
        <taxon>Sar</taxon>
        <taxon>Stramenopiles</taxon>
        <taxon>Ochrophyta</taxon>
        <taxon>Dictyochophyceae</taxon>
        <taxon>Rhizochromulinales</taxon>
        <taxon>Rhizochromulina</taxon>
    </lineage>
</organism>
<evidence type="ECO:0000256" key="5">
    <source>
        <dbReference type="ARBA" id="ARBA00022777"/>
    </source>
</evidence>
<dbReference type="Gene3D" id="3.30.200.20">
    <property type="entry name" value="Phosphorylase Kinase, domain 1"/>
    <property type="match status" value="1"/>
</dbReference>
<feature type="compositionally biased region" description="Low complexity" evidence="8">
    <location>
        <begin position="769"/>
        <end position="783"/>
    </location>
</feature>
<feature type="compositionally biased region" description="Low complexity" evidence="8">
    <location>
        <begin position="798"/>
        <end position="807"/>
    </location>
</feature>